<evidence type="ECO:0000256" key="4">
    <source>
        <dbReference type="ARBA" id="ARBA00022695"/>
    </source>
</evidence>
<dbReference type="NCBIfam" id="TIGR01391">
    <property type="entry name" value="dnaG"/>
    <property type="match status" value="1"/>
</dbReference>
<evidence type="ECO:0000256" key="5">
    <source>
        <dbReference type="ARBA" id="ARBA00022705"/>
    </source>
</evidence>
<evidence type="ECO:0000313" key="14">
    <source>
        <dbReference type="EMBL" id="RCX32997.1"/>
    </source>
</evidence>
<keyword evidence="9" id="KW-0460">Magnesium</keyword>
<dbReference type="PANTHER" id="PTHR30313">
    <property type="entry name" value="DNA PRIMASE"/>
    <property type="match status" value="1"/>
</dbReference>
<comment type="catalytic activity">
    <reaction evidence="12">
        <text>ssDNA + n NTP = ssDNA/pppN(pN)n-1 hybrid + (n-1) diphosphate.</text>
        <dbReference type="EC" id="2.7.7.101"/>
    </reaction>
</comment>
<comment type="similarity">
    <text evidence="12">Belongs to the DnaG primase family.</text>
</comment>
<comment type="subunit">
    <text evidence="12">Monomer. Interacts with DnaB.</text>
</comment>
<dbReference type="GO" id="GO:0008270">
    <property type="term" value="F:zinc ion binding"/>
    <property type="evidence" value="ECO:0007669"/>
    <property type="project" value="UniProtKB-UniRule"/>
</dbReference>
<dbReference type="Gene3D" id="3.40.1360.10">
    <property type="match status" value="1"/>
</dbReference>
<dbReference type="InterPro" id="IPR006171">
    <property type="entry name" value="TOPRIM_dom"/>
</dbReference>
<keyword evidence="4 12" id="KW-0548">Nucleotidyltransferase</keyword>
<dbReference type="InterPro" id="IPR013173">
    <property type="entry name" value="DNA_primase_DnaG_DnaB-bd_dom"/>
</dbReference>
<dbReference type="GO" id="GO:0003899">
    <property type="term" value="F:DNA-directed RNA polymerase activity"/>
    <property type="evidence" value="ECO:0007669"/>
    <property type="project" value="UniProtKB-UniRule"/>
</dbReference>
<dbReference type="Gene3D" id="1.10.860.10">
    <property type="entry name" value="DNAb Helicase, Chain A"/>
    <property type="match status" value="1"/>
</dbReference>
<gene>
    <name evidence="12" type="primary">dnaG</name>
    <name evidence="14" type="ORF">DFQ59_101296</name>
</gene>
<dbReference type="Pfam" id="PF10410">
    <property type="entry name" value="DnaB_bind"/>
    <property type="match status" value="1"/>
</dbReference>
<dbReference type="Gene3D" id="3.90.580.10">
    <property type="entry name" value="Zinc finger, CHC2-type domain"/>
    <property type="match status" value="1"/>
</dbReference>
<dbReference type="CDD" id="cd03364">
    <property type="entry name" value="TOPRIM_DnaG_primases"/>
    <property type="match status" value="1"/>
</dbReference>
<dbReference type="HAMAP" id="MF_00974">
    <property type="entry name" value="DNA_primase_DnaG"/>
    <property type="match status" value="1"/>
</dbReference>
<keyword evidence="8 12" id="KW-0862">Zinc</keyword>
<keyword evidence="15" id="KW-1185">Reference proteome</keyword>
<dbReference type="GO" id="GO:1990077">
    <property type="term" value="C:primosome complex"/>
    <property type="evidence" value="ECO:0007669"/>
    <property type="project" value="UniProtKB-KW"/>
</dbReference>
<dbReference type="InterPro" id="IPR050219">
    <property type="entry name" value="DnaG_primase"/>
</dbReference>
<dbReference type="RefSeq" id="WP_114277887.1">
    <property type="nucleotide sequence ID" value="NZ_QPJY01000001.1"/>
</dbReference>
<evidence type="ECO:0000256" key="2">
    <source>
        <dbReference type="ARBA" id="ARBA00022515"/>
    </source>
</evidence>
<dbReference type="InterPro" id="IPR019475">
    <property type="entry name" value="DNA_primase_DnaB-bd"/>
</dbReference>
<dbReference type="Pfam" id="PF08275">
    <property type="entry name" value="DNAG_N"/>
    <property type="match status" value="1"/>
</dbReference>
<dbReference type="SUPFAM" id="SSF56731">
    <property type="entry name" value="DNA primase core"/>
    <property type="match status" value="1"/>
</dbReference>
<accession>A0A369CKN8</accession>
<dbReference type="InterPro" id="IPR036977">
    <property type="entry name" value="DNA_primase_Znf_CHC2"/>
</dbReference>
<comment type="function">
    <text evidence="12">RNA polymerase that catalyzes the synthesis of short RNA molecules used as primers for DNA polymerase during DNA replication.</text>
</comment>
<dbReference type="InterPro" id="IPR006295">
    <property type="entry name" value="DNA_primase_DnaG"/>
</dbReference>
<dbReference type="Gene3D" id="3.90.980.10">
    <property type="entry name" value="DNA primase, catalytic core, N-terminal domain"/>
    <property type="match status" value="1"/>
</dbReference>
<dbReference type="SMART" id="SM00766">
    <property type="entry name" value="DnaG_DnaB_bind"/>
    <property type="match status" value="1"/>
</dbReference>
<keyword evidence="7 12" id="KW-0863">Zinc-finger</keyword>
<evidence type="ECO:0000256" key="6">
    <source>
        <dbReference type="ARBA" id="ARBA00022723"/>
    </source>
</evidence>
<dbReference type="FunFam" id="3.40.1360.10:FF:000002">
    <property type="entry name" value="DNA primase"/>
    <property type="match status" value="1"/>
</dbReference>
<dbReference type="InterPro" id="IPR013264">
    <property type="entry name" value="DNAG_N"/>
</dbReference>
<evidence type="ECO:0000256" key="9">
    <source>
        <dbReference type="ARBA" id="ARBA00022842"/>
    </source>
</evidence>
<dbReference type="SUPFAM" id="SSF57783">
    <property type="entry name" value="Zinc beta-ribbon"/>
    <property type="match status" value="1"/>
</dbReference>
<keyword evidence="6 12" id="KW-0479">Metal-binding</keyword>
<dbReference type="Pfam" id="PF13662">
    <property type="entry name" value="Toprim_4"/>
    <property type="match status" value="1"/>
</dbReference>
<dbReference type="PROSITE" id="PS50880">
    <property type="entry name" value="TOPRIM"/>
    <property type="match status" value="1"/>
</dbReference>
<evidence type="ECO:0000256" key="8">
    <source>
        <dbReference type="ARBA" id="ARBA00022833"/>
    </source>
</evidence>
<evidence type="ECO:0000256" key="11">
    <source>
        <dbReference type="ARBA" id="ARBA00023163"/>
    </source>
</evidence>
<keyword evidence="10 12" id="KW-0238">DNA-binding</keyword>
<dbReference type="Pfam" id="PF01807">
    <property type="entry name" value="Zn_ribbon_DnaG"/>
    <property type="match status" value="1"/>
</dbReference>
<dbReference type="GO" id="GO:0006269">
    <property type="term" value="P:DNA replication, synthesis of primer"/>
    <property type="evidence" value="ECO:0007669"/>
    <property type="project" value="UniProtKB-UniRule"/>
</dbReference>
<dbReference type="SMART" id="SM00400">
    <property type="entry name" value="ZnF_CHCC"/>
    <property type="match status" value="1"/>
</dbReference>
<evidence type="ECO:0000256" key="12">
    <source>
        <dbReference type="HAMAP-Rule" id="MF_00974"/>
    </source>
</evidence>
<dbReference type="SUPFAM" id="SSF117023">
    <property type="entry name" value="DNA primase DnaG, C-terminal domain"/>
    <property type="match status" value="1"/>
</dbReference>
<protein>
    <recommendedName>
        <fullName evidence="12">DNA primase</fullName>
        <ecNumber evidence="12">2.7.7.101</ecNumber>
    </recommendedName>
</protein>
<keyword evidence="2 12" id="KW-0639">Primosome</keyword>
<dbReference type="InterPro" id="IPR037068">
    <property type="entry name" value="DNA_primase_core_N_sf"/>
</dbReference>
<dbReference type="FunFam" id="3.90.580.10:FF:000001">
    <property type="entry name" value="DNA primase"/>
    <property type="match status" value="1"/>
</dbReference>
<dbReference type="AlphaFoldDB" id="A0A369CKN8"/>
<evidence type="ECO:0000256" key="7">
    <source>
        <dbReference type="ARBA" id="ARBA00022771"/>
    </source>
</evidence>
<name>A0A369CKN8_9GAMM</name>
<dbReference type="InterPro" id="IPR030846">
    <property type="entry name" value="DnaG_bac"/>
</dbReference>
<keyword evidence="3 12" id="KW-0808">Transferase</keyword>
<dbReference type="InterPro" id="IPR002694">
    <property type="entry name" value="Znf_CHC2"/>
</dbReference>
<dbReference type="Pfam" id="PF08278">
    <property type="entry name" value="DnaG_DnaB_bind"/>
    <property type="match status" value="1"/>
</dbReference>
<dbReference type="InterPro" id="IPR016136">
    <property type="entry name" value="DNA_helicase_N/primase_C"/>
</dbReference>
<reference evidence="14 15" key="1">
    <citation type="submission" date="2018-07" db="EMBL/GenBank/DDBJ databases">
        <title>Genomic Encyclopedia of Type Strains, Phase IV (KMG-IV): sequencing the most valuable type-strain genomes for metagenomic binning, comparative biology and taxonomic classification.</title>
        <authorList>
            <person name="Goeker M."/>
        </authorList>
    </citation>
    <scope>NUCLEOTIDE SEQUENCE [LARGE SCALE GENOMIC DNA]</scope>
    <source>
        <strain evidence="14 15">DSM 26407</strain>
    </source>
</reference>
<dbReference type="EMBL" id="QPJY01000001">
    <property type="protein sequence ID" value="RCX32997.1"/>
    <property type="molecule type" value="Genomic_DNA"/>
</dbReference>
<comment type="caution">
    <text evidence="14">The sequence shown here is derived from an EMBL/GenBank/DDBJ whole genome shotgun (WGS) entry which is preliminary data.</text>
</comment>
<dbReference type="OrthoDB" id="9803773at2"/>
<evidence type="ECO:0000313" key="15">
    <source>
        <dbReference type="Proteomes" id="UP000252707"/>
    </source>
</evidence>
<evidence type="ECO:0000256" key="10">
    <source>
        <dbReference type="ARBA" id="ARBA00023125"/>
    </source>
</evidence>
<dbReference type="GO" id="GO:0005737">
    <property type="term" value="C:cytoplasm"/>
    <property type="evidence" value="ECO:0007669"/>
    <property type="project" value="TreeGrafter"/>
</dbReference>
<keyword evidence="1 12" id="KW-0240">DNA-directed RNA polymerase</keyword>
<feature type="zinc finger region" description="CHC2-type" evidence="12">
    <location>
        <begin position="40"/>
        <end position="64"/>
    </location>
</feature>
<evidence type="ECO:0000256" key="3">
    <source>
        <dbReference type="ARBA" id="ARBA00022679"/>
    </source>
</evidence>
<comment type="domain">
    <text evidence="12">Contains an N-terminal zinc-binding domain, a central core domain that contains the primase activity, and a C-terminal DnaB-binding domain.</text>
</comment>
<evidence type="ECO:0000256" key="1">
    <source>
        <dbReference type="ARBA" id="ARBA00022478"/>
    </source>
</evidence>
<dbReference type="GO" id="GO:0003677">
    <property type="term" value="F:DNA binding"/>
    <property type="evidence" value="ECO:0007669"/>
    <property type="project" value="UniProtKB-KW"/>
</dbReference>
<feature type="domain" description="Toprim" evidence="13">
    <location>
        <begin position="258"/>
        <end position="344"/>
    </location>
</feature>
<proteinExistence type="inferred from homology"/>
<dbReference type="FunFam" id="3.90.980.10:FF:000001">
    <property type="entry name" value="DNA primase"/>
    <property type="match status" value="1"/>
</dbReference>
<organism evidence="14 15">
    <name type="scientific">Thioalbus denitrificans</name>
    <dbReference type="NCBI Taxonomy" id="547122"/>
    <lineage>
        <taxon>Bacteria</taxon>
        <taxon>Pseudomonadati</taxon>
        <taxon>Pseudomonadota</taxon>
        <taxon>Gammaproteobacteria</taxon>
        <taxon>Chromatiales</taxon>
        <taxon>Ectothiorhodospiraceae</taxon>
        <taxon>Thioalbus</taxon>
    </lineage>
</organism>
<keyword evidence="5 12" id="KW-0235">DNA replication</keyword>
<dbReference type="SMART" id="SM00493">
    <property type="entry name" value="TOPRIM"/>
    <property type="match status" value="1"/>
</dbReference>
<dbReference type="PANTHER" id="PTHR30313:SF2">
    <property type="entry name" value="DNA PRIMASE"/>
    <property type="match status" value="1"/>
</dbReference>
<sequence length="586" mass="65324">MAGRIPRSFIDELLARTDIVDVIDTRVQLRKTGSNYSARCPFHDEKTPSFSVSPDKQFYYCFGCGATGNAIGFLMEYEHMGFVEAVEELAGRAGLEVPHEGGGSEPPRVDHRPLFDVLERAAAWFQRQLREHPKAGRAVDYLKGRGLSGEIAKRFGLGYAPPGFENLLRALDGQRNPGPLVEAGLVIQREEDGRRYDRFRDRIVFPIRDQRGRVVGFGGRVLGDDTPKYLNSPETPVFHKGRELYGLFEARQALRHPERLLVVEGYMDVVALAQHGLPGTVATLGTATTAGHLERLYRAVPEVVFCFDGDAAGRKAAWKALEEALPFMREGHQARFLFLPEGEDPDSLVRREGQAAFAARIESAQPLSAFLLESLAEQVDMDSLDGRARLVELARPYLERVPAGVFRTLLAGELARRADMDPHQILPGQAPAAPRPRAPVRRPERQRHFRSLVRLAVSLLLQNPRLAALDCDLQGLRASGVAGADLLVQLLELFRNNPNMTTGAALERWRDTPTLSQLTRLLTLEQLLSDAEVEQEFLDATRSIAARGVEARLEQLHARLKRGDLNRDEIMEYQRLAAVKAGKRSE</sequence>
<comment type="cofactor">
    <cofactor evidence="12">
        <name>Zn(2+)</name>
        <dbReference type="ChEBI" id="CHEBI:29105"/>
    </cofactor>
    <text evidence="12">Binds 1 zinc ion per monomer.</text>
</comment>
<keyword evidence="11 12" id="KW-0804">Transcription</keyword>
<dbReference type="InterPro" id="IPR034151">
    <property type="entry name" value="TOPRIM_DnaG_bac"/>
</dbReference>
<dbReference type="Gene3D" id="1.20.50.20">
    <property type="entry name" value="DnaG, RNA polymerase domain, helical bundle"/>
    <property type="match status" value="1"/>
</dbReference>
<dbReference type="GO" id="GO:0000428">
    <property type="term" value="C:DNA-directed RNA polymerase complex"/>
    <property type="evidence" value="ECO:0007669"/>
    <property type="project" value="UniProtKB-KW"/>
</dbReference>
<dbReference type="Proteomes" id="UP000252707">
    <property type="component" value="Unassembled WGS sequence"/>
</dbReference>
<evidence type="ECO:0000259" key="13">
    <source>
        <dbReference type="PROSITE" id="PS50880"/>
    </source>
</evidence>
<dbReference type="EC" id="2.7.7.101" evidence="12"/>